<dbReference type="InterPro" id="IPR005829">
    <property type="entry name" value="Sugar_transporter_CS"/>
</dbReference>
<feature type="transmembrane region" description="Helical" evidence="8">
    <location>
        <begin position="277"/>
        <end position="305"/>
    </location>
</feature>
<feature type="transmembrane region" description="Helical" evidence="8">
    <location>
        <begin position="377"/>
        <end position="400"/>
    </location>
</feature>
<evidence type="ECO:0000256" key="8">
    <source>
        <dbReference type="SAM" id="Phobius"/>
    </source>
</evidence>
<evidence type="ECO:0000313" key="11">
    <source>
        <dbReference type="EMBL" id="KAJ9667602.1"/>
    </source>
</evidence>
<dbReference type="SUPFAM" id="SSF103473">
    <property type="entry name" value="MFS general substrate transporter"/>
    <property type="match status" value="1"/>
</dbReference>
<dbReference type="InterPro" id="IPR003663">
    <property type="entry name" value="Sugar/inositol_transpt"/>
</dbReference>
<evidence type="ECO:0000256" key="4">
    <source>
        <dbReference type="ARBA" id="ARBA00022692"/>
    </source>
</evidence>
<dbReference type="InterPro" id="IPR036259">
    <property type="entry name" value="MFS_trans_sf"/>
</dbReference>
<feature type="transmembrane region" description="Helical" evidence="8">
    <location>
        <begin position="342"/>
        <end position="365"/>
    </location>
</feature>
<proteinExistence type="inferred from homology"/>
<evidence type="ECO:0000256" key="7">
    <source>
        <dbReference type="RuleBase" id="RU003346"/>
    </source>
</evidence>
<dbReference type="Proteomes" id="UP001172684">
    <property type="component" value="Unassembled WGS sequence"/>
</dbReference>
<evidence type="ECO:0000313" key="12">
    <source>
        <dbReference type="Proteomes" id="UP001172684"/>
    </source>
</evidence>
<feature type="transmembrane region" description="Helical" evidence="8">
    <location>
        <begin position="116"/>
        <end position="136"/>
    </location>
</feature>
<organism evidence="11 12">
    <name type="scientific">Coniosporium apollinis</name>
    <dbReference type="NCBI Taxonomy" id="61459"/>
    <lineage>
        <taxon>Eukaryota</taxon>
        <taxon>Fungi</taxon>
        <taxon>Dikarya</taxon>
        <taxon>Ascomycota</taxon>
        <taxon>Pezizomycotina</taxon>
        <taxon>Dothideomycetes</taxon>
        <taxon>Dothideomycetes incertae sedis</taxon>
        <taxon>Coniosporium</taxon>
    </lineage>
</organism>
<feature type="domain" description="Major facilitator superfamily (MFS) profile" evidence="10">
    <location>
        <begin position="13"/>
        <end position="465"/>
    </location>
</feature>
<reference evidence="11" key="1">
    <citation type="submission" date="2022-10" db="EMBL/GenBank/DDBJ databases">
        <title>Culturing micro-colonial fungi from biological soil crusts in the Mojave desert and describing Neophaeococcomyces mojavensis, and introducing the new genera and species Taxawa tesnikishii.</title>
        <authorList>
            <person name="Kurbessoian T."/>
            <person name="Stajich J.E."/>
        </authorList>
    </citation>
    <scope>NUCLEOTIDE SEQUENCE</scope>
    <source>
        <strain evidence="11">TK_1</strain>
    </source>
</reference>
<dbReference type="InterPro" id="IPR005828">
    <property type="entry name" value="MFS_sugar_transport-like"/>
</dbReference>
<evidence type="ECO:0000259" key="10">
    <source>
        <dbReference type="PROSITE" id="PS50850"/>
    </source>
</evidence>
<keyword evidence="3 7" id="KW-0813">Transport</keyword>
<feature type="transmembrane region" description="Helical" evidence="8">
    <location>
        <begin position="440"/>
        <end position="461"/>
    </location>
</feature>
<evidence type="ECO:0000256" key="5">
    <source>
        <dbReference type="ARBA" id="ARBA00022989"/>
    </source>
</evidence>
<dbReference type="PROSITE" id="PS00216">
    <property type="entry name" value="SUGAR_TRANSPORT_1"/>
    <property type="match status" value="1"/>
</dbReference>
<comment type="subcellular location">
    <subcellularLocation>
        <location evidence="1">Membrane</location>
        <topology evidence="1">Multi-pass membrane protein</topology>
    </subcellularLocation>
</comment>
<dbReference type="InterPro" id="IPR050360">
    <property type="entry name" value="MFS_Sugar_Transporters"/>
</dbReference>
<dbReference type="InterPro" id="IPR020846">
    <property type="entry name" value="MFS_dom"/>
</dbReference>
<feature type="transmembrane region" description="Helical" evidence="8">
    <location>
        <begin position="60"/>
        <end position="81"/>
    </location>
</feature>
<sequence>MGKRIPNAFNLLVVIAAALGSTCCSYGMAVISSTIGQPSFYSNLGLAPQGEPGYDRTAELIGAFNGVNSAGSALAAIFTAWSSDKWGRLRTMQMGCVFSIVGAALCAGSVNVAMFMVARIVAGWGVGMLITVIPMYQAEVSTPESRGFMVSMHGIMFAMGYTLSAWIGFGCYFVSASGSDSSFAWRFPLAFQMVPAILLLGCSPWLPFSPRWLLAQNRADEAHAVIKRLHHTGNDARDDLANKEFYQMKKQLDLDRTIKAKTSTFELFKTAPNRRRAYVGFSLMFLNMFTGVLIIANYGVILYASLGMQTYMPLLLSAIWVTASFPGNIFTAFFVDRLGRRLFLLTGLAGLTITLIFECILQALYQGTANKAGQRAAVFFIFLFIAFWSTFIDATQYLYVAEIFPTHIRGAGVAFSMVGLYVASIIILSVGPIALEKITWKFFIVLIIPTALHFCNVYFIFPETKQRSLEDINQAFGERVAVHYYGATAEDEKVYEQAMREDRVAHGEVEKAGVGETGVVHVEKV</sequence>
<dbReference type="NCBIfam" id="TIGR00879">
    <property type="entry name" value="SP"/>
    <property type="match status" value="1"/>
</dbReference>
<comment type="similarity">
    <text evidence="2 7">Belongs to the major facilitator superfamily. Sugar transporter (TC 2.A.1.1) family.</text>
</comment>
<evidence type="ECO:0000256" key="2">
    <source>
        <dbReference type="ARBA" id="ARBA00010992"/>
    </source>
</evidence>
<dbReference type="Gene3D" id="1.20.1250.20">
    <property type="entry name" value="MFS general substrate transporter like domains"/>
    <property type="match status" value="1"/>
</dbReference>
<keyword evidence="4 8" id="KW-0812">Transmembrane</keyword>
<evidence type="ECO:0000256" key="3">
    <source>
        <dbReference type="ARBA" id="ARBA00022448"/>
    </source>
</evidence>
<feature type="transmembrane region" description="Helical" evidence="8">
    <location>
        <begin position="93"/>
        <end position="110"/>
    </location>
</feature>
<keyword evidence="9" id="KW-0732">Signal</keyword>
<feature type="signal peptide" evidence="9">
    <location>
        <begin position="1"/>
        <end position="20"/>
    </location>
</feature>
<dbReference type="PROSITE" id="PS50850">
    <property type="entry name" value="MFS"/>
    <property type="match status" value="1"/>
</dbReference>
<feature type="chain" id="PRO_5045438846" description="Major facilitator superfamily (MFS) profile domain-containing protein" evidence="9">
    <location>
        <begin position="21"/>
        <end position="525"/>
    </location>
</feature>
<evidence type="ECO:0000256" key="6">
    <source>
        <dbReference type="ARBA" id="ARBA00023136"/>
    </source>
</evidence>
<keyword evidence="5 8" id="KW-1133">Transmembrane helix</keyword>
<dbReference type="PANTHER" id="PTHR48022:SF38">
    <property type="entry name" value="MAJOR FACILITATOR SUPERFAMILY (MFS) PROFILE DOMAIN-CONTAINING PROTEIN-RELATED"/>
    <property type="match status" value="1"/>
</dbReference>
<keyword evidence="6 8" id="KW-0472">Membrane</keyword>
<feature type="transmembrane region" description="Helical" evidence="8">
    <location>
        <begin position="412"/>
        <end position="434"/>
    </location>
</feature>
<feature type="transmembrane region" description="Helical" evidence="8">
    <location>
        <begin position="311"/>
        <end position="335"/>
    </location>
</feature>
<keyword evidence="12" id="KW-1185">Reference proteome</keyword>
<evidence type="ECO:0000256" key="9">
    <source>
        <dbReference type="SAM" id="SignalP"/>
    </source>
</evidence>
<dbReference type="Pfam" id="PF00083">
    <property type="entry name" value="Sugar_tr"/>
    <property type="match status" value="1"/>
</dbReference>
<name>A0ABQ9NZN0_9PEZI</name>
<feature type="transmembrane region" description="Helical" evidence="8">
    <location>
        <begin position="189"/>
        <end position="208"/>
    </location>
</feature>
<feature type="transmembrane region" description="Helical" evidence="8">
    <location>
        <begin position="148"/>
        <end position="169"/>
    </location>
</feature>
<evidence type="ECO:0000256" key="1">
    <source>
        <dbReference type="ARBA" id="ARBA00004141"/>
    </source>
</evidence>
<dbReference type="EMBL" id="JAPDRL010000011">
    <property type="protein sequence ID" value="KAJ9667602.1"/>
    <property type="molecule type" value="Genomic_DNA"/>
</dbReference>
<accession>A0ABQ9NZN0</accession>
<dbReference type="PRINTS" id="PR00171">
    <property type="entry name" value="SUGRTRNSPORT"/>
</dbReference>
<gene>
    <name evidence="11" type="ORF">H2201_002137</name>
</gene>
<comment type="caution">
    <text evidence="11">The sequence shown here is derived from an EMBL/GenBank/DDBJ whole genome shotgun (WGS) entry which is preliminary data.</text>
</comment>
<dbReference type="PANTHER" id="PTHR48022">
    <property type="entry name" value="PLASTIDIC GLUCOSE TRANSPORTER 4"/>
    <property type="match status" value="1"/>
</dbReference>
<protein>
    <recommendedName>
        <fullName evidence="10">Major facilitator superfamily (MFS) profile domain-containing protein</fullName>
    </recommendedName>
</protein>